<feature type="region of interest" description="Disordered" evidence="1">
    <location>
        <begin position="209"/>
        <end position="234"/>
    </location>
</feature>
<protein>
    <submittedName>
        <fullName evidence="3">Uncharacterized protein</fullName>
    </submittedName>
</protein>
<keyword evidence="4" id="KW-1185">Reference proteome</keyword>
<comment type="caution">
    <text evidence="3">The sequence shown here is derived from an EMBL/GenBank/DDBJ whole genome shotgun (WGS) entry which is preliminary data.</text>
</comment>
<dbReference type="PANTHER" id="PTHR47406:SF2">
    <property type="entry name" value="ALPHA GLUCURONIDASE N-TERMINAL DOMAIN-CONTAINING PROTEIN"/>
    <property type="match status" value="1"/>
</dbReference>
<dbReference type="InterPro" id="IPR032287">
    <property type="entry name" value="DUF4838"/>
</dbReference>
<feature type="transmembrane region" description="Helical" evidence="2">
    <location>
        <begin position="126"/>
        <end position="144"/>
    </location>
</feature>
<feature type="transmembrane region" description="Helical" evidence="2">
    <location>
        <begin position="6"/>
        <end position="27"/>
    </location>
</feature>
<accession>A0ABQ6MT66</accession>
<evidence type="ECO:0000313" key="3">
    <source>
        <dbReference type="EMBL" id="GMI31927.1"/>
    </source>
</evidence>
<keyword evidence="2" id="KW-1133">Transmembrane helix</keyword>
<dbReference type="PANTHER" id="PTHR47406">
    <property type="entry name" value="COAGULATION FACTOR 5/8 TYPE, C-TERMINAL"/>
    <property type="match status" value="1"/>
</dbReference>
<organism evidence="3 4">
    <name type="scientific">Tetraparma gracilis</name>
    <dbReference type="NCBI Taxonomy" id="2962635"/>
    <lineage>
        <taxon>Eukaryota</taxon>
        <taxon>Sar</taxon>
        <taxon>Stramenopiles</taxon>
        <taxon>Ochrophyta</taxon>
        <taxon>Bolidophyceae</taxon>
        <taxon>Parmales</taxon>
        <taxon>Triparmaceae</taxon>
        <taxon>Tetraparma</taxon>
    </lineage>
</organism>
<keyword evidence="2" id="KW-0472">Membrane</keyword>
<dbReference type="Pfam" id="PF16126">
    <property type="entry name" value="DUF4838"/>
    <property type="match status" value="1"/>
</dbReference>
<evidence type="ECO:0000256" key="2">
    <source>
        <dbReference type="SAM" id="Phobius"/>
    </source>
</evidence>
<feature type="non-terminal residue" evidence="3">
    <location>
        <position position="1"/>
    </location>
</feature>
<proteinExistence type="predicted"/>
<feature type="transmembrane region" description="Helical" evidence="2">
    <location>
        <begin position="48"/>
        <end position="67"/>
    </location>
</feature>
<reference evidence="3 4" key="1">
    <citation type="journal article" date="2023" name="Commun. Biol.">
        <title>Genome analysis of Parmales, the sister group of diatoms, reveals the evolutionary specialization of diatoms from phago-mixotrophs to photoautotrophs.</title>
        <authorList>
            <person name="Ban H."/>
            <person name="Sato S."/>
            <person name="Yoshikawa S."/>
            <person name="Yamada K."/>
            <person name="Nakamura Y."/>
            <person name="Ichinomiya M."/>
            <person name="Sato N."/>
            <person name="Blanc-Mathieu R."/>
            <person name="Endo H."/>
            <person name="Kuwata A."/>
            <person name="Ogata H."/>
        </authorList>
    </citation>
    <scope>NUCLEOTIDE SEQUENCE [LARGE SCALE GENOMIC DNA]</scope>
</reference>
<sequence length="529" mass="59351">TGGMEWITVLGFIELVICLIGIVSAIWDRLGEDKDKDVDRSVFARMGLAISILAIFFDVVLSCIDFFKFTIASQRGFKQIAESLAGESTLRACMVVEEVAVPRFVVAEDNCFQGEPYAVDKGVDDWVIAVVVSGCAWLGCLFAYSRWEVAKDEEDGAREEDLEQQKLHDEAERKREVLALKQQAESTEKERKREKQELLEMKRQLEAAKKENRRQSALLEKKERTEAAGSQNSEASGTVMATFHFLESLGVEWYAPDEVRVPTDEANVPSFSFASSSLPFEYRDNNEYALLHDDAWKLHTKTSGTEPTYAAPGFVHTSYSLLGSNVSNAPPADLYASKPEWFWPRDDPAAYGQLCWTNSSLVSFMTEQVKTFLAASPEATIISVSQNDNGNYCNTTEEWAVIEEEGSPIGPLLRAVNTIADAIAEDFPHVAVDTLAYQYTRPAPVKTVPRDNVIIRLCSIECNFALPLTDDSNKAFQDDIVAWSKLSQRLYIWDYITNFAAYVMPFPNWNVLAANVRFFQQNGVKGIFE</sequence>
<feature type="compositionally biased region" description="Basic and acidic residues" evidence="1">
    <location>
        <begin position="209"/>
        <end position="226"/>
    </location>
</feature>
<keyword evidence="2" id="KW-0812">Transmembrane</keyword>
<dbReference type="EMBL" id="BRYB01003170">
    <property type="protein sequence ID" value="GMI31927.1"/>
    <property type="molecule type" value="Genomic_DNA"/>
</dbReference>
<name>A0ABQ6MT66_9STRA</name>
<evidence type="ECO:0000313" key="4">
    <source>
        <dbReference type="Proteomes" id="UP001165060"/>
    </source>
</evidence>
<gene>
    <name evidence="3" type="ORF">TeGR_g11596</name>
</gene>
<evidence type="ECO:0000256" key="1">
    <source>
        <dbReference type="SAM" id="MobiDB-lite"/>
    </source>
</evidence>
<dbReference type="Proteomes" id="UP001165060">
    <property type="component" value="Unassembled WGS sequence"/>
</dbReference>